<dbReference type="EMBL" id="SSMQ01000001">
    <property type="protein sequence ID" value="TKD13228.1"/>
    <property type="molecule type" value="Genomic_DNA"/>
</dbReference>
<dbReference type="AlphaFoldDB" id="A0A4U1JMI9"/>
<evidence type="ECO:0000259" key="1">
    <source>
        <dbReference type="Pfam" id="PF13649"/>
    </source>
</evidence>
<dbReference type="SUPFAM" id="SSF53335">
    <property type="entry name" value="S-adenosyl-L-methionine-dependent methyltransferases"/>
    <property type="match status" value="1"/>
</dbReference>
<dbReference type="GO" id="GO:0032259">
    <property type="term" value="P:methylation"/>
    <property type="evidence" value="ECO:0007669"/>
    <property type="project" value="UniProtKB-KW"/>
</dbReference>
<dbReference type="CDD" id="cd02440">
    <property type="entry name" value="AdoMet_MTases"/>
    <property type="match status" value="1"/>
</dbReference>
<keyword evidence="2" id="KW-0808">Transferase</keyword>
<organism evidence="2 3">
    <name type="scientific">Polyangium fumosum</name>
    <dbReference type="NCBI Taxonomy" id="889272"/>
    <lineage>
        <taxon>Bacteria</taxon>
        <taxon>Pseudomonadati</taxon>
        <taxon>Myxococcota</taxon>
        <taxon>Polyangia</taxon>
        <taxon>Polyangiales</taxon>
        <taxon>Polyangiaceae</taxon>
        <taxon>Polyangium</taxon>
    </lineage>
</organism>
<dbReference type="InterPro" id="IPR029063">
    <property type="entry name" value="SAM-dependent_MTases_sf"/>
</dbReference>
<evidence type="ECO:0000313" key="2">
    <source>
        <dbReference type="EMBL" id="TKD13228.1"/>
    </source>
</evidence>
<proteinExistence type="predicted"/>
<keyword evidence="3" id="KW-1185">Reference proteome</keyword>
<sequence length="275" mass="29291">MSLGTPLTGAEVAVFDTSIIPRYLTYFGTSAVEMVIPYSSAAVADIGCRTGYVEPMLADKLPGANIVGVDPSPQALTLARAKASELSGVHVSLELATGMPLPLPDASFTHGLLVHPVVSAQARYALLAELRRILVLGGQGLVALPVRGSFPEIYDMLREYALRQDLADFGKAVEVAAASRPTIESLSEELEKVGLGEVDVDVQLIGVAFNSGKEFLEDPIAQMIVFPDMRALLEADPGAVEAGFRYVSDAITKYWSEGAFELTVNIGCASGRRFE</sequence>
<name>A0A4U1JMI9_9BACT</name>
<dbReference type="Proteomes" id="UP000309215">
    <property type="component" value="Unassembled WGS sequence"/>
</dbReference>
<dbReference type="OrthoDB" id="5499187at2"/>
<keyword evidence="2" id="KW-0489">Methyltransferase</keyword>
<gene>
    <name evidence="2" type="ORF">E8A74_01365</name>
</gene>
<protein>
    <submittedName>
        <fullName evidence="2">Class I SAM-dependent methyltransferase</fullName>
    </submittedName>
</protein>
<dbReference type="InterPro" id="IPR041698">
    <property type="entry name" value="Methyltransf_25"/>
</dbReference>
<dbReference type="RefSeq" id="WP_136927044.1">
    <property type="nucleotide sequence ID" value="NZ_SSMQ01000001.1"/>
</dbReference>
<evidence type="ECO:0000313" key="3">
    <source>
        <dbReference type="Proteomes" id="UP000309215"/>
    </source>
</evidence>
<dbReference type="Gene3D" id="3.40.50.150">
    <property type="entry name" value="Vaccinia Virus protein VP39"/>
    <property type="match status" value="1"/>
</dbReference>
<reference evidence="2 3" key="1">
    <citation type="submission" date="2019-04" db="EMBL/GenBank/DDBJ databases">
        <authorList>
            <person name="Li Y."/>
            <person name="Wang J."/>
        </authorList>
    </citation>
    <scope>NUCLEOTIDE SEQUENCE [LARGE SCALE GENOMIC DNA]</scope>
    <source>
        <strain evidence="2 3">DSM 14668</strain>
    </source>
</reference>
<dbReference type="Pfam" id="PF13649">
    <property type="entry name" value="Methyltransf_25"/>
    <property type="match status" value="1"/>
</dbReference>
<comment type="caution">
    <text evidence="2">The sequence shown here is derived from an EMBL/GenBank/DDBJ whole genome shotgun (WGS) entry which is preliminary data.</text>
</comment>
<dbReference type="GO" id="GO:0008168">
    <property type="term" value="F:methyltransferase activity"/>
    <property type="evidence" value="ECO:0007669"/>
    <property type="project" value="UniProtKB-KW"/>
</dbReference>
<accession>A0A4U1JMI9</accession>
<feature type="domain" description="Methyltransferase" evidence="1">
    <location>
        <begin position="43"/>
        <end position="138"/>
    </location>
</feature>